<dbReference type="KEGG" id="cvn:111130800"/>
<dbReference type="InterPro" id="IPR024119">
    <property type="entry name" value="TF_DEAF-1"/>
</dbReference>
<accession>A0A8B8E0J2</accession>
<organism evidence="6 7">
    <name type="scientific">Crassostrea virginica</name>
    <name type="common">Eastern oyster</name>
    <dbReference type="NCBI Taxonomy" id="6565"/>
    <lineage>
        <taxon>Eukaryota</taxon>
        <taxon>Metazoa</taxon>
        <taxon>Spiralia</taxon>
        <taxon>Lophotrochozoa</taxon>
        <taxon>Mollusca</taxon>
        <taxon>Bivalvia</taxon>
        <taxon>Autobranchia</taxon>
        <taxon>Pteriomorphia</taxon>
        <taxon>Ostreida</taxon>
        <taxon>Ostreoidea</taxon>
        <taxon>Ostreidae</taxon>
        <taxon>Crassostrea</taxon>
    </lineage>
</organism>
<gene>
    <name evidence="7" type="primary">LOC111130800</name>
</gene>
<dbReference type="Pfam" id="PF01753">
    <property type="entry name" value="zf-MYND"/>
    <property type="match status" value="1"/>
</dbReference>
<feature type="domain" description="MYND-type" evidence="5">
    <location>
        <begin position="12"/>
        <end position="50"/>
    </location>
</feature>
<dbReference type="GO" id="GO:0000981">
    <property type="term" value="F:DNA-binding transcription factor activity, RNA polymerase II-specific"/>
    <property type="evidence" value="ECO:0007669"/>
    <property type="project" value="TreeGrafter"/>
</dbReference>
<keyword evidence="2 4" id="KW-0863">Zinc-finger</keyword>
<dbReference type="AlphaFoldDB" id="A0A8B8E0J2"/>
<dbReference type="InterPro" id="IPR029071">
    <property type="entry name" value="Ubiquitin-like_domsf"/>
</dbReference>
<dbReference type="GO" id="GO:0008270">
    <property type="term" value="F:zinc ion binding"/>
    <property type="evidence" value="ECO:0007669"/>
    <property type="project" value="UniProtKB-KW"/>
</dbReference>
<dbReference type="PANTHER" id="PTHR10237">
    <property type="entry name" value="DEFORMED EPIDERMAL AUTOREGULATORY FACTOR 1 HOMOLOG SUPPRESSIN"/>
    <property type="match status" value="1"/>
</dbReference>
<dbReference type="GO" id="GO:0005634">
    <property type="term" value="C:nucleus"/>
    <property type="evidence" value="ECO:0007669"/>
    <property type="project" value="TreeGrafter"/>
</dbReference>
<dbReference type="PANTHER" id="PTHR10237:SF14">
    <property type="entry name" value="MYND-TYPE DOMAIN-CONTAINING PROTEIN"/>
    <property type="match status" value="1"/>
</dbReference>
<evidence type="ECO:0000256" key="4">
    <source>
        <dbReference type="PROSITE-ProRule" id="PRU00134"/>
    </source>
</evidence>
<dbReference type="OrthoDB" id="3169036at2759"/>
<dbReference type="Proteomes" id="UP000694844">
    <property type="component" value="Chromosome 4"/>
</dbReference>
<dbReference type="CDD" id="cd14278">
    <property type="entry name" value="UBA_NAC_like"/>
    <property type="match status" value="1"/>
</dbReference>
<dbReference type="InterPro" id="IPR002893">
    <property type="entry name" value="Znf_MYND"/>
</dbReference>
<dbReference type="PROSITE" id="PS50865">
    <property type="entry name" value="ZF_MYND_2"/>
    <property type="match status" value="1"/>
</dbReference>
<evidence type="ECO:0000256" key="1">
    <source>
        <dbReference type="ARBA" id="ARBA00022723"/>
    </source>
</evidence>
<evidence type="ECO:0000256" key="2">
    <source>
        <dbReference type="ARBA" id="ARBA00022771"/>
    </source>
</evidence>
<dbReference type="PROSITE" id="PS01360">
    <property type="entry name" value="ZF_MYND_1"/>
    <property type="match status" value="1"/>
</dbReference>
<sequence>MTESHNFASYNCRTCKEKKNTMKRCTRCRLVYYCSRECQAKDWPIHKTSCSNTTENLTDHSKEISKIKLNTKFTTDDGSIYQDPELTATTEVNDTAINYSPVVDFRKYDKKTKTVNSNTGKSSEINGPQKDKFFYVKNDRICYDLPILDKSKEFTDIVIKANKQKQTVSIQDDWDGETVYRILSHHLQVPVDKMKIIHKGKILRADNIREFICKKAVFQVFGERAEDASGVDDRDIELMMRQLNISRNEAIAALKEYGDVIDAMLQVGHKQ</sequence>
<dbReference type="SUPFAM" id="SSF144232">
    <property type="entry name" value="HIT/MYND zinc finger-like"/>
    <property type="match status" value="1"/>
</dbReference>
<keyword evidence="6" id="KW-1185">Reference proteome</keyword>
<dbReference type="Gene3D" id="6.10.140.2220">
    <property type="match status" value="1"/>
</dbReference>
<dbReference type="Gene3D" id="3.10.20.90">
    <property type="entry name" value="Phosphatidylinositol 3-kinase Catalytic Subunit, Chain A, domain 1"/>
    <property type="match status" value="1"/>
</dbReference>
<dbReference type="Gene3D" id="1.10.8.10">
    <property type="entry name" value="DNA helicase RuvA subunit, C-terminal domain"/>
    <property type="match status" value="1"/>
</dbReference>
<keyword evidence="3" id="KW-0862">Zinc</keyword>
<protein>
    <submittedName>
        <fullName evidence="7">Uncharacterized protein LOC111130800</fullName>
    </submittedName>
</protein>
<dbReference type="SUPFAM" id="SSF54236">
    <property type="entry name" value="Ubiquitin-like"/>
    <property type="match status" value="1"/>
</dbReference>
<proteinExistence type="predicted"/>
<evidence type="ECO:0000259" key="5">
    <source>
        <dbReference type="PROSITE" id="PS50865"/>
    </source>
</evidence>
<name>A0A8B8E0J2_CRAVI</name>
<reference evidence="7" key="1">
    <citation type="submission" date="2025-08" db="UniProtKB">
        <authorList>
            <consortium name="RefSeq"/>
        </authorList>
    </citation>
    <scope>IDENTIFICATION</scope>
    <source>
        <tissue evidence="7">Whole sample</tissue>
    </source>
</reference>
<dbReference type="RefSeq" id="XP_022333750.1">
    <property type="nucleotide sequence ID" value="XM_022478042.1"/>
</dbReference>
<evidence type="ECO:0000313" key="7">
    <source>
        <dbReference type="RefSeq" id="XP_022333750.1"/>
    </source>
</evidence>
<evidence type="ECO:0000313" key="6">
    <source>
        <dbReference type="Proteomes" id="UP000694844"/>
    </source>
</evidence>
<dbReference type="GeneID" id="111130800"/>
<evidence type="ECO:0000256" key="3">
    <source>
        <dbReference type="ARBA" id="ARBA00022833"/>
    </source>
</evidence>
<keyword evidence="1" id="KW-0479">Metal-binding</keyword>